<sequence length="116" mass="12776">MKCPLNLTLSCAPLVLPLTVAFAYGCDYLVGMVVMQITLNTVLVMALLCADGLSLEWISAAREPWSAVNVRLHKLAILRGKLDAVDLNPTRFSGAVTTSRAHWLSFPRSIYERRTA</sequence>
<dbReference type="WBParaSite" id="ALUE_0001016601-mRNA-1">
    <property type="protein sequence ID" value="ALUE_0001016601-mRNA-1"/>
    <property type="gene ID" value="ALUE_0001016601"/>
</dbReference>
<name>A0A0M3I1K2_ASCLU</name>
<dbReference type="Proteomes" id="UP000036681">
    <property type="component" value="Unplaced"/>
</dbReference>
<proteinExistence type="predicted"/>
<evidence type="ECO:0000256" key="1">
    <source>
        <dbReference type="SAM" id="Phobius"/>
    </source>
</evidence>
<organism evidence="2 3">
    <name type="scientific">Ascaris lumbricoides</name>
    <name type="common">Giant roundworm</name>
    <dbReference type="NCBI Taxonomy" id="6252"/>
    <lineage>
        <taxon>Eukaryota</taxon>
        <taxon>Metazoa</taxon>
        <taxon>Ecdysozoa</taxon>
        <taxon>Nematoda</taxon>
        <taxon>Chromadorea</taxon>
        <taxon>Rhabditida</taxon>
        <taxon>Spirurina</taxon>
        <taxon>Ascaridomorpha</taxon>
        <taxon>Ascaridoidea</taxon>
        <taxon>Ascarididae</taxon>
        <taxon>Ascaris</taxon>
    </lineage>
</organism>
<evidence type="ECO:0000313" key="2">
    <source>
        <dbReference type="Proteomes" id="UP000036681"/>
    </source>
</evidence>
<protein>
    <submittedName>
        <fullName evidence="3">SSD domain-containing protein</fullName>
    </submittedName>
</protein>
<keyword evidence="1" id="KW-0812">Transmembrane</keyword>
<dbReference type="PROSITE" id="PS51257">
    <property type="entry name" value="PROKAR_LIPOPROTEIN"/>
    <property type="match status" value="1"/>
</dbReference>
<keyword evidence="2" id="KW-1185">Reference proteome</keyword>
<reference evidence="3" key="1">
    <citation type="submission" date="2017-02" db="UniProtKB">
        <authorList>
            <consortium name="WormBaseParasite"/>
        </authorList>
    </citation>
    <scope>IDENTIFICATION</scope>
</reference>
<dbReference type="AlphaFoldDB" id="A0A0M3I1K2"/>
<keyword evidence="1" id="KW-1133">Transmembrane helix</keyword>
<keyword evidence="1" id="KW-0472">Membrane</keyword>
<feature type="transmembrane region" description="Helical" evidence="1">
    <location>
        <begin position="33"/>
        <end position="53"/>
    </location>
</feature>
<accession>A0A0M3I1K2</accession>
<evidence type="ECO:0000313" key="3">
    <source>
        <dbReference type="WBParaSite" id="ALUE_0001016601-mRNA-1"/>
    </source>
</evidence>